<gene>
    <name evidence="3" type="ORF">V5R04_07920</name>
</gene>
<dbReference type="SUPFAM" id="SSF64307">
    <property type="entry name" value="SirA-like"/>
    <property type="match status" value="1"/>
</dbReference>
<evidence type="ECO:0000259" key="2">
    <source>
        <dbReference type="Pfam" id="PF01206"/>
    </source>
</evidence>
<organism evidence="3">
    <name type="scientific">Jonesiaceae bacterium BS-20</name>
    <dbReference type="NCBI Taxonomy" id="3120821"/>
    <lineage>
        <taxon>Bacteria</taxon>
        <taxon>Bacillati</taxon>
        <taxon>Actinomycetota</taxon>
        <taxon>Actinomycetes</taxon>
        <taxon>Micrococcales</taxon>
        <taxon>Jonesiaceae</taxon>
    </lineage>
</organism>
<name>A0AAU7DS81_9MICO</name>
<dbReference type="PANTHER" id="PTHR33279">
    <property type="entry name" value="SULFUR CARRIER PROTEIN YEDF-RELATED"/>
    <property type="match status" value="1"/>
</dbReference>
<feature type="domain" description="UPF0033" evidence="2">
    <location>
        <begin position="6"/>
        <end position="62"/>
    </location>
</feature>
<accession>A0AAU7DS81</accession>
<proteinExistence type="inferred from homology"/>
<evidence type="ECO:0000313" key="3">
    <source>
        <dbReference type="EMBL" id="XBH20184.1"/>
    </source>
</evidence>
<protein>
    <submittedName>
        <fullName evidence="3">Sulfurtransferase TusA family protein</fullName>
    </submittedName>
</protein>
<dbReference type="PANTHER" id="PTHR33279:SF6">
    <property type="entry name" value="SULFUR CARRIER PROTEIN YEDF-RELATED"/>
    <property type="match status" value="1"/>
</dbReference>
<dbReference type="InterPro" id="IPR036868">
    <property type="entry name" value="TusA-like_sf"/>
</dbReference>
<dbReference type="Gene3D" id="3.30.110.40">
    <property type="entry name" value="TusA-like domain"/>
    <property type="match status" value="1"/>
</dbReference>
<dbReference type="AlphaFoldDB" id="A0AAU7DS81"/>
<reference evidence="3" key="1">
    <citation type="submission" date="2024-02" db="EMBL/GenBank/DDBJ databases">
        <title>Tomenella chthoni gen. nov. sp. nov., a member of the family Jonesiaceae isolated from bat guano.</title>
        <authorList>
            <person name="Miller S.L."/>
            <person name="King J."/>
            <person name="Sankaranarayanan K."/>
            <person name="Lawson P.A."/>
        </authorList>
    </citation>
    <scope>NUCLEOTIDE SEQUENCE</scope>
    <source>
        <strain evidence="3">BS-20</strain>
    </source>
</reference>
<comment type="similarity">
    <text evidence="1">Belongs to the sulfur carrier protein TusA family.</text>
</comment>
<sequence>MTVLSLDATNLRCPLPIIKLAKFAQNLPGGTVIEVAVSDPAAEYDIPAWARMKGHLITGATPRTADSPNFTVTVTLQ</sequence>
<dbReference type="CDD" id="cd00291">
    <property type="entry name" value="SirA_YedF_YeeD"/>
    <property type="match status" value="1"/>
</dbReference>
<dbReference type="InterPro" id="IPR001455">
    <property type="entry name" value="TusA-like"/>
</dbReference>
<dbReference type="Pfam" id="PF01206">
    <property type="entry name" value="TusA"/>
    <property type="match status" value="1"/>
</dbReference>
<evidence type="ECO:0000256" key="1">
    <source>
        <dbReference type="ARBA" id="ARBA00008984"/>
    </source>
</evidence>
<dbReference type="EMBL" id="CP146203">
    <property type="protein sequence ID" value="XBH20184.1"/>
    <property type="molecule type" value="Genomic_DNA"/>
</dbReference>